<dbReference type="Gene3D" id="3.10.20.90">
    <property type="entry name" value="Phosphatidylinositol 3-kinase Catalytic Subunit, Chain A, domain 1"/>
    <property type="match status" value="1"/>
</dbReference>
<dbReference type="OrthoDB" id="426882at2759"/>
<keyword evidence="3" id="KW-1185">Reference proteome</keyword>
<reference evidence="2" key="1">
    <citation type="submission" date="2021-06" db="EMBL/GenBank/DDBJ databases">
        <authorList>
            <person name="Kallberg Y."/>
            <person name="Tangrot J."/>
            <person name="Rosling A."/>
        </authorList>
    </citation>
    <scope>NUCLEOTIDE SEQUENCE</scope>
    <source>
        <strain evidence="2">BR232B</strain>
    </source>
</reference>
<organism evidence="2 3">
    <name type="scientific">Paraglomus brasilianum</name>
    <dbReference type="NCBI Taxonomy" id="144538"/>
    <lineage>
        <taxon>Eukaryota</taxon>
        <taxon>Fungi</taxon>
        <taxon>Fungi incertae sedis</taxon>
        <taxon>Mucoromycota</taxon>
        <taxon>Glomeromycotina</taxon>
        <taxon>Glomeromycetes</taxon>
        <taxon>Paraglomerales</taxon>
        <taxon>Paraglomeraceae</taxon>
        <taxon>Paraglomus</taxon>
    </lineage>
</organism>
<dbReference type="InterPro" id="IPR004043">
    <property type="entry name" value="LCCL"/>
</dbReference>
<dbReference type="SUPFAM" id="SSF54277">
    <property type="entry name" value="CAD &amp; PB1 domains"/>
    <property type="match status" value="1"/>
</dbReference>
<dbReference type="EMBL" id="CAJVPI010000739">
    <property type="protein sequence ID" value="CAG8567709.1"/>
    <property type="molecule type" value="Genomic_DNA"/>
</dbReference>
<protein>
    <submittedName>
        <fullName evidence="2">5046_t:CDS:1</fullName>
    </submittedName>
</protein>
<sequence length="306" mass="34941">MDNLQEDYYPGASLTAPIFSPSQDKNEFIYPNYMLATDLLKLLGGERSWTSNEIQDDLHVLERNRLRTVRDLRSLSKRSWKKIELLPLVKDLLIYAIRSCEQKTESQDIQIKVRYTEHTNPVPIVCNMTIPRSITLKDLKLKLAMNFRFNFDKKLEYSFFDKDGNNLVISCDEELTLALANKEGFVLDVKEHYTFCYPDVPQKYQATGVCKVLVPSQYLTREHASNGPVWGTDVYTTDSAFLKALVHSGLIEVTSSTPPRCDVLVTVRYLPGRTGYRGSKRHGISSDTTGKYESSMSFMAVQKVPL</sequence>
<evidence type="ECO:0000259" key="1">
    <source>
        <dbReference type="Pfam" id="PF03815"/>
    </source>
</evidence>
<dbReference type="SUPFAM" id="SSF69848">
    <property type="entry name" value="LCCL domain"/>
    <property type="match status" value="1"/>
</dbReference>
<feature type="domain" description="LCCL" evidence="1">
    <location>
        <begin position="224"/>
        <end position="295"/>
    </location>
</feature>
<evidence type="ECO:0000313" key="2">
    <source>
        <dbReference type="EMBL" id="CAG8567709.1"/>
    </source>
</evidence>
<proteinExistence type="predicted"/>
<dbReference type="Gene3D" id="2.170.130.20">
    <property type="entry name" value="LCCL-like domain"/>
    <property type="match status" value="1"/>
</dbReference>
<accession>A0A9N9FZW1</accession>
<evidence type="ECO:0000313" key="3">
    <source>
        <dbReference type="Proteomes" id="UP000789739"/>
    </source>
</evidence>
<dbReference type="InterPro" id="IPR036609">
    <property type="entry name" value="LCCL_sf"/>
</dbReference>
<dbReference type="Proteomes" id="UP000789739">
    <property type="component" value="Unassembled WGS sequence"/>
</dbReference>
<comment type="caution">
    <text evidence="2">The sequence shown here is derived from an EMBL/GenBank/DDBJ whole genome shotgun (WGS) entry which is preliminary data.</text>
</comment>
<name>A0A9N9FZW1_9GLOM</name>
<gene>
    <name evidence="2" type="ORF">PBRASI_LOCUS5932</name>
</gene>
<dbReference type="Pfam" id="PF03815">
    <property type="entry name" value="LCCL"/>
    <property type="match status" value="1"/>
</dbReference>
<dbReference type="AlphaFoldDB" id="A0A9N9FZW1"/>